<dbReference type="RefSeq" id="WP_060815071.1">
    <property type="nucleotide sequence ID" value="NZ_JAJGOJ010000003.1"/>
</dbReference>
<proteinExistence type="predicted"/>
<name>A0A376H1Y1_ENTGA</name>
<dbReference type="OrthoDB" id="2186174at2"/>
<gene>
    <name evidence="1" type="ORF">NCTC12360_02450</name>
</gene>
<organism evidence="1 2">
    <name type="scientific">Enterococcus gallinarum</name>
    <dbReference type="NCBI Taxonomy" id="1353"/>
    <lineage>
        <taxon>Bacteria</taxon>
        <taxon>Bacillati</taxon>
        <taxon>Bacillota</taxon>
        <taxon>Bacilli</taxon>
        <taxon>Lactobacillales</taxon>
        <taxon>Enterococcaceae</taxon>
        <taxon>Enterococcus</taxon>
    </lineage>
</organism>
<sequence>MNSTKKKIFFGTGATVGFLAMIALVGQFLVANHLIGTNDSSTEIFTRATYPNGFLLVIFIPLVATAVLFYGIIRKK</sequence>
<dbReference type="AlphaFoldDB" id="A0A376H1Y1"/>
<reference evidence="1 2" key="1">
    <citation type="submission" date="2018-06" db="EMBL/GenBank/DDBJ databases">
        <authorList>
            <consortium name="Pathogen Informatics"/>
            <person name="Doyle S."/>
        </authorList>
    </citation>
    <scope>NUCLEOTIDE SEQUENCE [LARGE SCALE GENOMIC DNA]</scope>
    <source>
        <strain evidence="1 2">NCTC12360</strain>
    </source>
</reference>
<keyword evidence="2" id="KW-1185">Reference proteome</keyword>
<evidence type="ECO:0000313" key="2">
    <source>
        <dbReference type="Proteomes" id="UP000254807"/>
    </source>
</evidence>
<dbReference type="EMBL" id="UFYW01000001">
    <property type="protein sequence ID" value="STD83932.1"/>
    <property type="molecule type" value="Genomic_DNA"/>
</dbReference>
<dbReference type="Proteomes" id="UP000254807">
    <property type="component" value="Unassembled WGS sequence"/>
</dbReference>
<accession>A0A376H1Y1</accession>
<protein>
    <submittedName>
        <fullName evidence="1">Uncharacterized protein</fullName>
    </submittedName>
</protein>
<evidence type="ECO:0000313" key="1">
    <source>
        <dbReference type="EMBL" id="STD83932.1"/>
    </source>
</evidence>